<dbReference type="OrthoDB" id="260857at2"/>
<proteinExistence type="inferred from homology"/>
<dbReference type="AlphaFoldDB" id="A0A517QH43"/>
<dbReference type="RefSeq" id="WP_145195110.1">
    <property type="nucleotide sequence ID" value="NZ_CP036267.1"/>
</dbReference>
<dbReference type="PANTHER" id="PTHR43133">
    <property type="entry name" value="RNA POLYMERASE ECF-TYPE SIGMA FACTO"/>
    <property type="match status" value="1"/>
</dbReference>
<dbReference type="CDD" id="cd06171">
    <property type="entry name" value="Sigma70_r4"/>
    <property type="match status" value="1"/>
</dbReference>
<dbReference type="InterPro" id="IPR039425">
    <property type="entry name" value="RNA_pol_sigma-70-like"/>
</dbReference>
<evidence type="ECO:0000256" key="4">
    <source>
        <dbReference type="ARBA" id="ARBA00023163"/>
    </source>
</evidence>
<keyword evidence="3" id="KW-0731">Sigma factor</keyword>
<keyword evidence="7" id="KW-1185">Reference proteome</keyword>
<dbReference type="Proteomes" id="UP000315724">
    <property type="component" value="Chromosome"/>
</dbReference>
<dbReference type="SUPFAM" id="SSF88946">
    <property type="entry name" value="Sigma2 domain of RNA polymerase sigma factors"/>
    <property type="match status" value="1"/>
</dbReference>
<dbReference type="InterPro" id="IPR036388">
    <property type="entry name" value="WH-like_DNA-bd_sf"/>
</dbReference>
<feature type="domain" description="RNA polymerase sigma factor 70 region 4 type 2" evidence="5">
    <location>
        <begin position="131"/>
        <end position="183"/>
    </location>
</feature>
<dbReference type="Pfam" id="PF08281">
    <property type="entry name" value="Sigma70_r4_2"/>
    <property type="match status" value="1"/>
</dbReference>
<dbReference type="PANTHER" id="PTHR43133:SF51">
    <property type="entry name" value="RNA POLYMERASE SIGMA FACTOR"/>
    <property type="match status" value="1"/>
</dbReference>
<dbReference type="InterPro" id="IPR014284">
    <property type="entry name" value="RNA_pol_sigma-70_dom"/>
</dbReference>
<organism evidence="6 7">
    <name type="scientific">Thalassoglobus polymorphus</name>
    <dbReference type="NCBI Taxonomy" id="2527994"/>
    <lineage>
        <taxon>Bacteria</taxon>
        <taxon>Pseudomonadati</taxon>
        <taxon>Planctomycetota</taxon>
        <taxon>Planctomycetia</taxon>
        <taxon>Planctomycetales</taxon>
        <taxon>Planctomycetaceae</taxon>
        <taxon>Thalassoglobus</taxon>
    </lineage>
</organism>
<dbReference type="KEGG" id="tpol:Mal48_00950"/>
<dbReference type="InterPro" id="IPR013324">
    <property type="entry name" value="RNA_pol_sigma_r3/r4-like"/>
</dbReference>
<dbReference type="Gene3D" id="1.10.1740.10">
    <property type="match status" value="1"/>
</dbReference>
<evidence type="ECO:0000313" key="7">
    <source>
        <dbReference type="Proteomes" id="UP000315724"/>
    </source>
</evidence>
<dbReference type="GO" id="GO:0003677">
    <property type="term" value="F:DNA binding"/>
    <property type="evidence" value="ECO:0007669"/>
    <property type="project" value="InterPro"/>
</dbReference>
<gene>
    <name evidence="6" type="ORF">Mal48_00950</name>
</gene>
<dbReference type="GO" id="GO:0006352">
    <property type="term" value="P:DNA-templated transcription initiation"/>
    <property type="evidence" value="ECO:0007669"/>
    <property type="project" value="InterPro"/>
</dbReference>
<evidence type="ECO:0000256" key="2">
    <source>
        <dbReference type="ARBA" id="ARBA00023015"/>
    </source>
</evidence>
<dbReference type="NCBIfam" id="TIGR02937">
    <property type="entry name" value="sigma70-ECF"/>
    <property type="match status" value="1"/>
</dbReference>
<accession>A0A517QH43</accession>
<dbReference type="EMBL" id="CP036267">
    <property type="protein sequence ID" value="QDT30867.1"/>
    <property type="molecule type" value="Genomic_DNA"/>
</dbReference>
<reference evidence="6 7" key="1">
    <citation type="submission" date="2019-02" db="EMBL/GenBank/DDBJ databases">
        <title>Deep-cultivation of Planctomycetes and their phenomic and genomic characterization uncovers novel biology.</title>
        <authorList>
            <person name="Wiegand S."/>
            <person name="Jogler M."/>
            <person name="Boedeker C."/>
            <person name="Pinto D."/>
            <person name="Vollmers J."/>
            <person name="Rivas-Marin E."/>
            <person name="Kohn T."/>
            <person name="Peeters S.H."/>
            <person name="Heuer A."/>
            <person name="Rast P."/>
            <person name="Oberbeckmann S."/>
            <person name="Bunk B."/>
            <person name="Jeske O."/>
            <person name="Meyerdierks A."/>
            <person name="Storesund J.E."/>
            <person name="Kallscheuer N."/>
            <person name="Luecker S."/>
            <person name="Lage O.M."/>
            <person name="Pohl T."/>
            <person name="Merkel B.J."/>
            <person name="Hornburger P."/>
            <person name="Mueller R.-W."/>
            <person name="Bruemmer F."/>
            <person name="Labrenz M."/>
            <person name="Spormann A.M."/>
            <person name="Op den Camp H."/>
            <person name="Overmann J."/>
            <person name="Amann R."/>
            <person name="Jetten M.S.M."/>
            <person name="Mascher T."/>
            <person name="Medema M.H."/>
            <person name="Devos D.P."/>
            <person name="Kaster A.-K."/>
            <person name="Ovreas L."/>
            <person name="Rohde M."/>
            <person name="Galperin M.Y."/>
            <person name="Jogler C."/>
        </authorList>
    </citation>
    <scope>NUCLEOTIDE SEQUENCE [LARGE SCALE GENOMIC DNA]</scope>
    <source>
        <strain evidence="6 7">Mal48</strain>
    </source>
</reference>
<evidence type="ECO:0000259" key="5">
    <source>
        <dbReference type="Pfam" id="PF08281"/>
    </source>
</evidence>
<evidence type="ECO:0000256" key="3">
    <source>
        <dbReference type="ARBA" id="ARBA00023082"/>
    </source>
</evidence>
<dbReference type="Gene3D" id="1.10.10.10">
    <property type="entry name" value="Winged helix-like DNA-binding domain superfamily/Winged helix DNA-binding domain"/>
    <property type="match status" value="1"/>
</dbReference>
<keyword evidence="2" id="KW-0805">Transcription regulation</keyword>
<evidence type="ECO:0000256" key="1">
    <source>
        <dbReference type="ARBA" id="ARBA00010641"/>
    </source>
</evidence>
<dbReference type="InterPro" id="IPR013325">
    <property type="entry name" value="RNA_pol_sigma_r2"/>
</dbReference>
<keyword evidence="4" id="KW-0804">Transcription</keyword>
<name>A0A517QH43_9PLAN</name>
<sequence>MPLLETDRQILNRCLQREPGAWEAFVDRFLGLFIHVISHTAHARSLKLSQADIEDLCSEIFLTLLKNEFAVLRHFKGRSSLASYLVVVARRIVVKAVIKRKQLEAMGHVNAHQSALHGGGSDHVQRLSDTEEVRVLLAQLPASEANVVRLYHLEGKSYREISNLIGIPENSIGPTLHRARERMKQLKVTSE</sequence>
<dbReference type="SUPFAM" id="SSF88659">
    <property type="entry name" value="Sigma3 and sigma4 domains of RNA polymerase sigma factors"/>
    <property type="match status" value="1"/>
</dbReference>
<dbReference type="GO" id="GO:0016987">
    <property type="term" value="F:sigma factor activity"/>
    <property type="evidence" value="ECO:0007669"/>
    <property type="project" value="UniProtKB-KW"/>
</dbReference>
<evidence type="ECO:0000313" key="6">
    <source>
        <dbReference type="EMBL" id="QDT30867.1"/>
    </source>
</evidence>
<dbReference type="InterPro" id="IPR013249">
    <property type="entry name" value="RNA_pol_sigma70_r4_t2"/>
</dbReference>
<comment type="similarity">
    <text evidence="1">Belongs to the sigma-70 factor family. ECF subfamily.</text>
</comment>
<protein>
    <submittedName>
        <fullName evidence="6">RNA polymerase sigma factor</fullName>
    </submittedName>
</protein>